<accession>A0A023WZA5</accession>
<sequence length="80" mass="8991">MELYRLTEAGRKLEIGYRRNARIALEALGPTFTETRAMDALAVLDAFNMLGEGTPASFWHRFTAQGAHSHKTPFIEHVSD</sequence>
<evidence type="ECO:0000313" key="2">
    <source>
        <dbReference type="Proteomes" id="UP000025238"/>
    </source>
</evidence>
<evidence type="ECO:0000313" key="1">
    <source>
        <dbReference type="EMBL" id="AHY45060.1"/>
    </source>
</evidence>
<dbReference type="EMBL" id="CP007509">
    <property type="protein sequence ID" value="AHY45060.1"/>
    <property type="molecule type" value="Genomic_DNA"/>
</dbReference>
<proteinExistence type="predicted"/>
<dbReference type="AlphaFoldDB" id="A0A023WZA5"/>
<reference evidence="1 2" key="1">
    <citation type="submission" date="2014-03" db="EMBL/GenBank/DDBJ databases">
        <title>Complete genome sequence of Pseudomonas stutzeri 19SMN4.</title>
        <authorList>
            <person name="Brunet-Galmes I."/>
            <person name="Nogales B."/>
            <person name="Busquets A."/>
            <person name="Pena A."/>
            <person name="Gomila M."/>
            <person name="Garcia-Valdes E."/>
            <person name="Lalucat J."/>
            <person name="Bennasar A."/>
            <person name="Bosch R."/>
        </authorList>
    </citation>
    <scope>NUCLEOTIDE SEQUENCE [LARGE SCALE GENOMIC DNA]</scope>
    <source>
        <strain evidence="1 2">19SMN4</strain>
    </source>
</reference>
<protein>
    <submittedName>
        <fullName evidence="1">Uncharacterized protein</fullName>
    </submittedName>
</protein>
<name>A0A023WZA5_STUST</name>
<dbReference type="PATRIC" id="fig|316.97.peg.137"/>
<organism evidence="1 2">
    <name type="scientific">Stutzerimonas stutzeri</name>
    <name type="common">Pseudomonas stutzeri</name>
    <dbReference type="NCBI Taxonomy" id="316"/>
    <lineage>
        <taxon>Bacteria</taxon>
        <taxon>Pseudomonadati</taxon>
        <taxon>Pseudomonadota</taxon>
        <taxon>Gammaproteobacteria</taxon>
        <taxon>Pseudomonadales</taxon>
        <taxon>Pseudomonadaceae</taxon>
        <taxon>Stutzerimonas</taxon>
    </lineage>
</organism>
<dbReference type="Proteomes" id="UP000025238">
    <property type="component" value="Chromosome"/>
</dbReference>
<dbReference type="KEGG" id="pstu:UIB01_00675"/>
<gene>
    <name evidence="1" type="ORF">UIB01_00675</name>
</gene>